<dbReference type="InterPro" id="IPR000504">
    <property type="entry name" value="RRM_dom"/>
</dbReference>
<name>A0A835J0W3_9MAGN</name>
<keyword evidence="1" id="KW-0677">Repeat</keyword>
<dbReference type="Gene3D" id="1.25.40.10">
    <property type="entry name" value="Tetratricopeptide repeat domain"/>
    <property type="match status" value="1"/>
</dbReference>
<gene>
    <name evidence="5" type="ORF">IFM89_031344</name>
</gene>
<dbReference type="InterPro" id="IPR011990">
    <property type="entry name" value="TPR-like_helical_dom_sf"/>
</dbReference>
<evidence type="ECO:0000313" key="5">
    <source>
        <dbReference type="EMBL" id="KAF9626217.1"/>
    </source>
</evidence>
<dbReference type="PROSITE" id="PS50102">
    <property type="entry name" value="RRM"/>
    <property type="match status" value="1"/>
</dbReference>
<dbReference type="GO" id="GO:0071014">
    <property type="term" value="C:post-mRNA release spliceosomal complex"/>
    <property type="evidence" value="ECO:0007669"/>
    <property type="project" value="TreeGrafter"/>
</dbReference>
<dbReference type="Pfam" id="PF00076">
    <property type="entry name" value="RRM_1"/>
    <property type="match status" value="1"/>
</dbReference>
<dbReference type="SMART" id="SM00360">
    <property type="entry name" value="RRM"/>
    <property type="match status" value="1"/>
</dbReference>
<dbReference type="SUPFAM" id="SSF54928">
    <property type="entry name" value="RNA-binding domain, RBD"/>
    <property type="match status" value="1"/>
</dbReference>
<dbReference type="Gene3D" id="3.30.70.330">
    <property type="match status" value="1"/>
</dbReference>
<sequence length="295" mass="33417">MCMKYAELEKSLGEIDQAQEIYNFSSQYADPRSDADFWTKWHDFEVQHGNEDTFREMLRMKHSVSASYNQTHFILPEYLMQKDRKLNLEETVDTLKRARVPKDEMAALEYQFAPESNNTASKDGSRKLGFVSAGVESQTEVIRTPDGGRKVTNNVEDIDLPEGSVGEDDDKIEIAHKDVPAAVFGDLVNKVEENNKDGDEETDSKLGALERIKRQRQENFLLLWIYVGGLDPSVSLEDLRQAFSHYRETTSVRIPGGKGFGFVKFANRSNAEEALLKLHTTDVDTLGAVDSQKKI</sequence>
<comment type="caution">
    <text evidence="5">The sequence shown here is derived from an EMBL/GenBank/DDBJ whole genome shotgun (WGS) entry which is preliminary data.</text>
</comment>
<evidence type="ECO:0000256" key="1">
    <source>
        <dbReference type="ARBA" id="ARBA00022737"/>
    </source>
</evidence>
<dbReference type="GO" id="GO:0071007">
    <property type="term" value="C:U2-type catalytic step 2 spliceosome"/>
    <property type="evidence" value="ECO:0007669"/>
    <property type="project" value="TreeGrafter"/>
</dbReference>
<keyword evidence="2" id="KW-0694">RNA-binding</keyword>
<evidence type="ECO:0000313" key="6">
    <source>
        <dbReference type="Proteomes" id="UP000631114"/>
    </source>
</evidence>
<evidence type="ECO:0000259" key="4">
    <source>
        <dbReference type="PROSITE" id="PS50102"/>
    </source>
</evidence>
<reference evidence="5 6" key="1">
    <citation type="submission" date="2020-10" db="EMBL/GenBank/DDBJ databases">
        <title>The Coptis chinensis genome and diversification of protoberbering-type alkaloids.</title>
        <authorList>
            <person name="Wang B."/>
            <person name="Shu S."/>
            <person name="Song C."/>
            <person name="Liu Y."/>
        </authorList>
    </citation>
    <scope>NUCLEOTIDE SEQUENCE [LARGE SCALE GENOMIC DNA]</scope>
    <source>
        <strain evidence="5">HL-2020</strain>
        <tissue evidence="5">Leaf</tissue>
    </source>
</reference>
<dbReference type="InterPro" id="IPR012677">
    <property type="entry name" value="Nucleotide-bd_a/b_plait_sf"/>
</dbReference>
<dbReference type="Pfam" id="PF23231">
    <property type="entry name" value="HAT_Syf1_CNRKL1_C"/>
    <property type="match status" value="1"/>
</dbReference>
<dbReference type="SUPFAM" id="SSF48452">
    <property type="entry name" value="TPR-like"/>
    <property type="match status" value="1"/>
</dbReference>
<dbReference type="PANTHER" id="PTHR11246:SF5">
    <property type="entry name" value="PRE-MRNA-SPLICING FACTOR SYF1"/>
    <property type="match status" value="1"/>
</dbReference>
<dbReference type="GO" id="GO:0000349">
    <property type="term" value="P:generation of catalytic spliceosome for first transesterification step"/>
    <property type="evidence" value="ECO:0007669"/>
    <property type="project" value="TreeGrafter"/>
</dbReference>
<dbReference type="AlphaFoldDB" id="A0A835J0W3"/>
<dbReference type="Proteomes" id="UP000631114">
    <property type="component" value="Unassembled WGS sequence"/>
</dbReference>
<dbReference type="InterPro" id="IPR035979">
    <property type="entry name" value="RBD_domain_sf"/>
</dbReference>
<dbReference type="PANTHER" id="PTHR11246">
    <property type="entry name" value="PRE-MRNA SPLICING FACTOR"/>
    <property type="match status" value="1"/>
</dbReference>
<evidence type="ECO:0000256" key="3">
    <source>
        <dbReference type="SAM" id="MobiDB-lite"/>
    </source>
</evidence>
<accession>A0A835J0W3</accession>
<dbReference type="GO" id="GO:0003723">
    <property type="term" value="F:RNA binding"/>
    <property type="evidence" value="ECO:0007669"/>
    <property type="project" value="UniProtKB-UniRule"/>
</dbReference>
<dbReference type="EMBL" id="JADFTS010000001">
    <property type="protein sequence ID" value="KAF9626217.1"/>
    <property type="molecule type" value="Genomic_DNA"/>
</dbReference>
<dbReference type="OrthoDB" id="10067343at2759"/>
<dbReference type="GO" id="GO:0000974">
    <property type="term" value="C:Prp19 complex"/>
    <property type="evidence" value="ECO:0007669"/>
    <property type="project" value="TreeGrafter"/>
</dbReference>
<organism evidence="5 6">
    <name type="scientific">Coptis chinensis</name>
    <dbReference type="NCBI Taxonomy" id="261450"/>
    <lineage>
        <taxon>Eukaryota</taxon>
        <taxon>Viridiplantae</taxon>
        <taxon>Streptophyta</taxon>
        <taxon>Embryophyta</taxon>
        <taxon>Tracheophyta</taxon>
        <taxon>Spermatophyta</taxon>
        <taxon>Magnoliopsida</taxon>
        <taxon>Ranunculales</taxon>
        <taxon>Ranunculaceae</taxon>
        <taxon>Coptidoideae</taxon>
        <taxon>Coptis</taxon>
    </lineage>
</organism>
<feature type="domain" description="RRM" evidence="4">
    <location>
        <begin position="223"/>
        <end position="295"/>
    </location>
</feature>
<proteinExistence type="predicted"/>
<dbReference type="InterPro" id="IPR045075">
    <property type="entry name" value="Syf1-like"/>
</dbReference>
<feature type="compositionally biased region" description="Acidic residues" evidence="3">
    <location>
        <begin position="156"/>
        <end position="167"/>
    </location>
</feature>
<dbReference type="InterPro" id="IPR055430">
    <property type="entry name" value="HAT_Syf1_CNRKL1_C"/>
</dbReference>
<evidence type="ECO:0000256" key="2">
    <source>
        <dbReference type="PROSITE-ProRule" id="PRU00176"/>
    </source>
</evidence>
<feature type="region of interest" description="Disordered" evidence="3">
    <location>
        <begin position="145"/>
        <end position="167"/>
    </location>
</feature>
<keyword evidence="6" id="KW-1185">Reference proteome</keyword>
<protein>
    <recommendedName>
        <fullName evidence="4">RRM domain-containing protein</fullName>
    </recommendedName>
</protein>